<dbReference type="Gene3D" id="2.60.120.200">
    <property type="match status" value="1"/>
</dbReference>
<dbReference type="SUPFAM" id="SSF49899">
    <property type="entry name" value="Concanavalin A-like lectins/glucanases"/>
    <property type="match status" value="1"/>
</dbReference>
<proteinExistence type="predicted"/>
<reference evidence="3" key="1">
    <citation type="submission" date="2021-02" db="EMBL/GenBank/DDBJ databases">
        <authorList>
            <person name="Nowell W R."/>
        </authorList>
    </citation>
    <scope>NUCLEOTIDE SEQUENCE</scope>
    <source>
        <strain evidence="3">Ploen Becks lab</strain>
    </source>
</reference>
<organism evidence="3 4">
    <name type="scientific">Brachionus calyciflorus</name>
    <dbReference type="NCBI Taxonomy" id="104777"/>
    <lineage>
        <taxon>Eukaryota</taxon>
        <taxon>Metazoa</taxon>
        <taxon>Spiralia</taxon>
        <taxon>Gnathifera</taxon>
        <taxon>Rotifera</taxon>
        <taxon>Eurotatoria</taxon>
        <taxon>Monogononta</taxon>
        <taxon>Pseudotrocha</taxon>
        <taxon>Ploima</taxon>
        <taxon>Brachionidae</taxon>
        <taxon>Brachionus</taxon>
    </lineage>
</organism>
<comment type="caution">
    <text evidence="3">The sequence shown here is derived from an EMBL/GenBank/DDBJ whole genome shotgun (WGS) entry which is preliminary data.</text>
</comment>
<accession>A0A814CGQ0</accession>
<evidence type="ECO:0000259" key="2">
    <source>
        <dbReference type="PROSITE" id="PS51304"/>
    </source>
</evidence>
<protein>
    <recommendedName>
        <fullName evidence="2">Galectin domain-containing protein</fullName>
    </recommendedName>
</protein>
<name>A0A814CGQ0_9BILA</name>
<dbReference type="Proteomes" id="UP000663879">
    <property type="component" value="Unassembled WGS sequence"/>
</dbReference>
<keyword evidence="1" id="KW-0430">Lectin</keyword>
<dbReference type="EMBL" id="CAJNOC010002556">
    <property type="protein sequence ID" value="CAF0939971.1"/>
    <property type="molecule type" value="Genomic_DNA"/>
</dbReference>
<evidence type="ECO:0000313" key="4">
    <source>
        <dbReference type="Proteomes" id="UP000663879"/>
    </source>
</evidence>
<evidence type="ECO:0000313" key="3">
    <source>
        <dbReference type="EMBL" id="CAF0939971.1"/>
    </source>
</evidence>
<dbReference type="AlphaFoldDB" id="A0A814CGQ0"/>
<dbReference type="GO" id="GO:0030246">
    <property type="term" value="F:carbohydrate binding"/>
    <property type="evidence" value="ECO:0007669"/>
    <property type="project" value="UniProtKB-KW"/>
</dbReference>
<sequence length="287" mass="33226">MYLQKFNGIVFLIILVSTSVFSKETSKLLKRMKRIDFTNNNIEPGIHINNNDVDLDSMLNNLPPGSQIKIENGSILVSIPGSEPNQIRVPLPDQIQNCLLNRECFYVVTKKDNSQTGCSLYGFGIPSKELFVNSTSFNVYLKRKIFHSPISKDVFKLNYPVNIGTLLNFQIRKSGNTEMSILLSNELDILYGAPFLIKINHYYRFTARNSFFSKWDLENRTGGFPSLGSVHQFRIKVEPDAFMMYFDNIFYESFAHRYSYLNIKYITFGRDSNFVIDYFEESHVLFN</sequence>
<evidence type="ECO:0000256" key="1">
    <source>
        <dbReference type="ARBA" id="ARBA00022734"/>
    </source>
</evidence>
<dbReference type="PROSITE" id="PS51304">
    <property type="entry name" value="GALECTIN"/>
    <property type="match status" value="1"/>
</dbReference>
<dbReference type="InterPro" id="IPR001079">
    <property type="entry name" value="Galectin_CRD"/>
</dbReference>
<dbReference type="InterPro" id="IPR013320">
    <property type="entry name" value="ConA-like_dom_sf"/>
</dbReference>
<keyword evidence="4" id="KW-1185">Reference proteome</keyword>
<feature type="domain" description="Galectin" evidence="2">
    <location>
        <begin position="106"/>
        <end position="282"/>
    </location>
</feature>
<gene>
    <name evidence="3" type="ORF">OXX778_LOCUS13376</name>
</gene>